<organism evidence="1">
    <name type="scientific">Solanum chacoense</name>
    <name type="common">Chaco potato</name>
    <dbReference type="NCBI Taxonomy" id="4108"/>
    <lineage>
        <taxon>Eukaryota</taxon>
        <taxon>Viridiplantae</taxon>
        <taxon>Streptophyta</taxon>
        <taxon>Embryophyta</taxon>
        <taxon>Tracheophyta</taxon>
        <taxon>Spermatophyta</taxon>
        <taxon>Magnoliopsida</taxon>
        <taxon>eudicotyledons</taxon>
        <taxon>Gunneridae</taxon>
        <taxon>Pentapetalae</taxon>
        <taxon>asterids</taxon>
        <taxon>lamiids</taxon>
        <taxon>Solanales</taxon>
        <taxon>Solanaceae</taxon>
        <taxon>Solanoideae</taxon>
        <taxon>Solaneae</taxon>
        <taxon>Solanum</taxon>
    </lineage>
</organism>
<dbReference type="EMBL" id="GEDG01018653">
    <property type="protein sequence ID" value="JAP20610.1"/>
    <property type="molecule type" value="Transcribed_RNA"/>
</dbReference>
<accession>A0A0V0HJF2</accession>
<dbReference type="AlphaFoldDB" id="A0A0V0HJF2"/>
<sequence>MIFLYSQQGKRLNAVDGCISYDLIHWESYQSFCAWHANLVCLFKFMSVILQDHILCSLLYNGALCFLLRFILDIVQ</sequence>
<reference evidence="1" key="1">
    <citation type="submission" date="2015-12" db="EMBL/GenBank/DDBJ databases">
        <title>Gene expression during late stages of embryo sac development: a critical building block for successful pollen-pistil interactions.</title>
        <authorList>
            <person name="Liu Y."/>
            <person name="Joly V."/>
            <person name="Sabar M."/>
            <person name="Matton D.P."/>
        </authorList>
    </citation>
    <scope>NUCLEOTIDE SEQUENCE</scope>
</reference>
<proteinExistence type="predicted"/>
<evidence type="ECO:0000313" key="1">
    <source>
        <dbReference type="EMBL" id="JAP20610.1"/>
    </source>
</evidence>
<protein>
    <submittedName>
        <fullName evidence="1">Putative ovule protein</fullName>
    </submittedName>
</protein>
<name>A0A0V0HJF2_SOLCH</name>